<organism evidence="3 4">
    <name type="scientific">Danxiaibacter flavus</name>
    <dbReference type="NCBI Taxonomy" id="3049108"/>
    <lineage>
        <taxon>Bacteria</taxon>
        <taxon>Pseudomonadati</taxon>
        <taxon>Bacteroidota</taxon>
        <taxon>Chitinophagia</taxon>
        <taxon>Chitinophagales</taxon>
        <taxon>Chitinophagaceae</taxon>
        <taxon>Danxiaibacter</taxon>
    </lineage>
</organism>
<evidence type="ECO:0008006" key="5">
    <source>
        <dbReference type="Google" id="ProtNLM"/>
    </source>
</evidence>
<feature type="signal peptide" evidence="2">
    <location>
        <begin position="1"/>
        <end position="21"/>
    </location>
</feature>
<feature type="chain" id="PRO_5046789966" description="Pentapeptide repeat-containing protein" evidence="2">
    <location>
        <begin position="22"/>
        <end position="514"/>
    </location>
</feature>
<keyword evidence="1" id="KW-1133">Transmembrane helix</keyword>
<reference evidence="3 4" key="1">
    <citation type="submission" date="2023-07" db="EMBL/GenBank/DDBJ databases">
        <authorList>
            <person name="Lian W.-H."/>
        </authorList>
    </citation>
    <scope>NUCLEOTIDE SEQUENCE [LARGE SCALE GENOMIC DNA]</scope>
    <source>
        <strain evidence="3 4">SYSU DXS3180</strain>
    </source>
</reference>
<protein>
    <recommendedName>
        <fullName evidence="5">Pentapeptide repeat-containing protein</fullName>
    </recommendedName>
</protein>
<gene>
    <name evidence="3" type="ORF">QTN47_02890</name>
</gene>
<feature type="transmembrane region" description="Helical" evidence="1">
    <location>
        <begin position="457"/>
        <end position="477"/>
    </location>
</feature>
<accession>A0ABV3Z9Z6</accession>
<evidence type="ECO:0000313" key="4">
    <source>
        <dbReference type="Proteomes" id="UP001560573"/>
    </source>
</evidence>
<dbReference type="Proteomes" id="UP001560573">
    <property type="component" value="Unassembled WGS sequence"/>
</dbReference>
<proteinExistence type="predicted"/>
<comment type="caution">
    <text evidence="3">The sequence shown here is derived from an EMBL/GenBank/DDBJ whole genome shotgun (WGS) entry which is preliminary data.</text>
</comment>
<keyword evidence="1" id="KW-0812">Transmembrane</keyword>
<name>A0ABV3Z9Z6_9BACT</name>
<evidence type="ECO:0000256" key="2">
    <source>
        <dbReference type="SAM" id="SignalP"/>
    </source>
</evidence>
<feature type="transmembrane region" description="Helical" evidence="1">
    <location>
        <begin position="489"/>
        <end position="512"/>
    </location>
</feature>
<feature type="transmembrane region" description="Helical" evidence="1">
    <location>
        <begin position="413"/>
        <end position="432"/>
    </location>
</feature>
<keyword evidence="2" id="KW-0732">Signal</keyword>
<keyword evidence="1" id="KW-0472">Membrane</keyword>
<evidence type="ECO:0000256" key="1">
    <source>
        <dbReference type="SAM" id="Phobius"/>
    </source>
</evidence>
<dbReference type="RefSeq" id="WP_369327815.1">
    <property type="nucleotide sequence ID" value="NZ_JAULBC010000001.1"/>
</dbReference>
<keyword evidence="4" id="KW-1185">Reference proteome</keyword>
<dbReference type="EMBL" id="JAULBC010000001">
    <property type="protein sequence ID" value="MEX6686420.1"/>
    <property type="molecule type" value="Genomic_DNA"/>
</dbReference>
<sequence length="514" mass="58529">MKQLRLTALLLLLLNSIYAQNDTIHPIMFGNKLAINNDNPPDNSQPVLRKITDKLIPYVNGKDFLLSVLPYDKIFEKLYSATGNVWFADSLFIDHCNFYNSPNPDPPYFRNTFFSSSITIEAFNNSGPKHKPYSFTLMNNAFSSFLGLNINNSYLDTLSISGCTGNMSFKNDTTDFVFLSNLPEFSDSSSTGSLWFENIRSLKDTSSILIEHSNLNGITFSNSGLNDITFVEDTLNATFIDSIFTSKDAASIVKSIFFNKCFINGSFNCKGSRIQNLYFVSCKFGPSASLADLRFDTLILEDCGKLPSGIAFSPIPNNKDCYLKIVRTDITASNFKYPAGLHLFFDDNEGTDDINNVYVSLLEKLKGEAKTESYKQVDIDYRNQLASRGGIVEKTLNFVNRTWWNYGYNKGRVIWISLILLLIFFFINLFTWQRLQLIYPVSSIIDKMEDAFENKNYVRHASLVFLYTSFIFFSFKIDFTKIRFGNLQTVAYFLLQYIAGLICLFFILNAILKV</sequence>
<evidence type="ECO:0000313" key="3">
    <source>
        <dbReference type="EMBL" id="MEX6686420.1"/>
    </source>
</evidence>